<protein>
    <submittedName>
        <fullName evidence="3">Putative PepSY-like beta-lactamase-inhibitor</fullName>
    </submittedName>
</protein>
<dbReference type="Pfam" id="PF11396">
    <property type="entry name" value="PepSY_like"/>
    <property type="match status" value="1"/>
</dbReference>
<reference evidence="3 4" key="1">
    <citation type="submission" date="2019-03" db="EMBL/GenBank/DDBJ databases">
        <title>Genomic Encyclopedia of Type Strains, Phase IV (KMG-IV): sequencing the most valuable type-strain genomes for metagenomic binning, comparative biology and taxonomic classification.</title>
        <authorList>
            <person name="Goeker M."/>
        </authorList>
    </citation>
    <scope>NUCLEOTIDE SEQUENCE [LARGE SCALE GENOMIC DNA]</scope>
    <source>
        <strain evidence="3 4">DSM 22362</strain>
    </source>
</reference>
<dbReference type="RefSeq" id="WP_132777904.1">
    <property type="nucleotide sequence ID" value="NZ_SMBZ01000024.1"/>
</dbReference>
<dbReference type="OrthoDB" id="710080at2"/>
<keyword evidence="4" id="KW-1185">Reference proteome</keyword>
<dbReference type="AlphaFoldDB" id="A0A4R3VXZ8"/>
<evidence type="ECO:0000259" key="2">
    <source>
        <dbReference type="Pfam" id="PF11396"/>
    </source>
</evidence>
<feature type="signal peptide" evidence="1">
    <location>
        <begin position="1"/>
        <end position="23"/>
    </location>
</feature>
<proteinExistence type="predicted"/>
<organism evidence="3 4">
    <name type="scientific">Sphingobacterium alimentarium</name>
    <dbReference type="NCBI Taxonomy" id="797292"/>
    <lineage>
        <taxon>Bacteria</taxon>
        <taxon>Pseudomonadati</taxon>
        <taxon>Bacteroidota</taxon>
        <taxon>Sphingobacteriia</taxon>
        <taxon>Sphingobacteriales</taxon>
        <taxon>Sphingobacteriaceae</taxon>
        <taxon>Sphingobacterium</taxon>
    </lineage>
</organism>
<dbReference type="Proteomes" id="UP000295197">
    <property type="component" value="Unassembled WGS sequence"/>
</dbReference>
<feature type="domain" description="Putative beta-lactamase-inhibitor-like PepSY-like" evidence="2">
    <location>
        <begin position="63"/>
        <end position="145"/>
    </location>
</feature>
<evidence type="ECO:0000313" key="4">
    <source>
        <dbReference type="Proteomes" id="UP000295197"/>
    </source>
</evidence>
<dbReference type="SUPFAM" id="SSF160574">
    <property type="entry name" value="BT0923-like"/>
    <property type="match status" value="1"/>
</dbReference>
<keyword evidence="1" id="KW-0732">Signal</keyword>
<dbReference type="EMBL" id="SMBZ01000024">
    <property type="protein sequence ID" value="TCV12265.1"/>
    <property type="molecule type" value="Genomic_DNA"/>
</dbReference>
<dbReference type="InterPro" id="IPR021533">
    <property type="entry name" value="PepSY-like"/>
</dbReference>
<gene>
    <name evidence="3" type="ORF">EDC17_102432</name>
</gene>
<feature type="chain" id="PRO_5020280731" evidence="1">
    <location>
        <begin position="24"/>
        <end position="149"/>
    </location>
</feature>
<comment type="caution">
    <text evidence="3">The sequence shown here is derived from an EMBL/GenBank/DDBJ whole genome shotgun (WGS) entry which is preliminary data.</text>
</comment>
<sequence>MMKTLFKTFAIIGLMSAATAVNAQDKLIKLAELPKTAQEFIKKHNATGDISYIKMEDDFFSKKSFEVKLKDGSEFEFDKNGAWKEVDMKHNKAVPSTLVPSAISAYITKSFPQNNIVKISKNSNKYEVELTNGLDLEFDGKGKFIRIDD</sequence>
<accession>A0A4R3VXZ8</accession>
<dbReference type="Gene3D" id="3.40.1420.30">
    <property type="match status" value="1"/>
</dbReference>
<name>A0A4R3VXZ8_9SPHI</name>
<evidence type="ECO:0000313" key="3">
    <source>
        <dbReference type="EMBL" id="TCV12265.1"/>
    </source>
</evidence>
<evidence type="ECO:0000256" key="1">
    <source>
        <dbReference type="SAM" id="SignalP"/>
    </source>
</evidence>